<evidence type="ECO:0000256" key="1">
    <source>
        <dbReference type="SAM" id="MobiDB-lite"/>
    </source>
</evidence>
<dbReference type="EMBL" id="BAAAQX010000039">
    <property type="protein sequence ID" value="GAA2214252.1"/>
    <property type="molecule type" value="Genomic_DNA"/>
</dbReference>
<evidence type="ECO:0000313" key="2">
    <source>
        <dbReference type="EMBL" id="GAA2214252.1"/>
    </source>
</evidence>
<organism evidence="2 3">
    <name type="scientific">Nonomuraea monospora</name>
    <dbReference type="NCBI Taxonomy" id="568818"/>
    <lineage>
        <taxon>Bacteria</taxon>
        <taxon>Bacillati</taxon>
        <taxon>Actinomycetota</taxon>
        <taxon>Actinomycetes</taxon>
        <taxon>Streptosporangiales</taxon>
        <taxon>Streptosporangiaceae</taxon>
        <taxon>Nonomuraea</taxon>
    </lineage>
</organism>
<dbReference type="RefSeq" id="WP_344491412.1">
    <property type="nucleotide sequence ID" value="NZ_BAAAQX010000039.1"/>
</dbReference>
<feature type="region of interest" description="Disordered" evidence="1">
    <location>
        <begin position="178"/>
        <end position="244"/>
    </location>
</feature>
<accession>A0ABP5PRM8</accession>
<gene>
    <name evidence="2" type="ORF">GCM10009850_097170</name>
</gene>
<name>A0ABP5PRM8_9ACTN</name>
<evidence type="ECO:0000313" key="3">
    <source>
        <dbReference type="Proteomes" id="UP001499843"/>
    </source>
</evidence>
<dbReference type="Proteomes" id="UP001499843">
    <property type="component" value="Unassembled WGS sequence"/>
</dbReference>
<sequence>MIFEGVDDIRWGELTYTYSGRCDIPALLRSLLTGDQAFEAADELLNELHHQGGFVCTAAPAILPFLVEAAESPRVPCRPEVLEIIARLAGTAAEAATRFVAPGWPQAWVRTRPSLLALLRDQDPAVRTGAIWALGEDTHDPDEVAQALVSGWPDPDVSVRTDALLALGALVKRLSAAVLPAPPQQPRPTRPRPRDRQRAARPGPPRHRIGLCRAARPPRTAPSRRPPPVRSQASTVCREAISPS</sequence>
<reference evidence="3" key="1">
    <citation type="journal article" date="2019" name="Int. J. Syst. Evol. Microbiol.">
        <title>The Global Catalogue of Microorganisms (GCM) 10K type strain sequencing project: providing services to taxonomists for standard genome sequencing and annotation.</title>
        <authorList>
            <consortium name="The Broad Institute Genomics Platform"/>
            <consortium name="The Broad Institute Genome Sequencing Center for Infectious Disease"/>
            <person name="Wu L."/>
            <person name="Ma J."/>
        </authorList>
    </citation>
    <scope>NUCLEOTIDE SEQUENCE [LARGE SCALE GENOMIC DNA]</scope>
    <source>
        <strain evidence="3">JCM 16114</strain>
    </source>
</reference>
<dbReference type="InterPro" id="IPR016024">
    <property type="entry name" value="ARM-type_fold"/>
</dbReference>
<dbReference type="InterPro" id="IPR011989">
    <property type="entry name" value="ARM-like"/>
</dbReference>
<feature type="compositionally biased region" description="Low complexity" evidence="1">
    <location>
        <begin position="213"/>
        <end position="223"/>
    </location>
</feature>
<dbReference type="Pfam" id="PF13646">
    <property type="entry name" value="HEAT_2"/>
    <property type="match status" value="1"/>
</dbReference>
<dbReference type="SUPFAM" id="SSF48371">
    <property type="entry name" value="ARM repeat"/>
    <property type="match status" value="1"/>
</dbReference>
<keyword evidence="3" id="KW-1185">Reference proteome</keyword>
<evidence type="ECO:0008006" key="4">
    <source>
        <dbReference type="Google" id="ProtNLM"/>
    </source>
</evidence>
<protein>
    <recommendedName>
        <fullName evidence="4">HEAT repeat domain-containing protein</fullName>
    </recommendedName>
</protein>
<dbReference type="Gene3D" id="1.25.10.10">
    <property type="entry name" value="Leucine-rich Repeat Variant"/>
    <property type="match status" value="1"/>
</dbReference>
<comment type="caution">
    <text evidence="2">The sequence shown here is derived from an EMBL/GenBank/DDBJ whole genome shotgun (WGS) entry which is preliminary data.</text>
</comment>
<proteinExistence type="predicted"/>